<feature type="domain" description="NADP-dependent oxidoreductase" evidence="1">
    <location>
        <begin position="1"/>
        <end position="290"/>
    </location>
</feature>
<accession>A0A250I6W8</accession>
<dbReference type="AlphaFoldDB" id="A0A250I6W8"/>
<dbReference type="PANTHER" id="PTHR43364">
    <property type="entry name" value="NADH-SPECIFIC METHYLGLYOXAL REDUCTASE-RELATED"/>
    <property type="match status" value="1"/>
</dbReference>
<dbReference type="SUPFAM" id="SSF51430">
    <property type="entry name" value="NAD(P)-linked oxidoreductase"/>
    <property type="match status" value="1"/>
</dbReference>
<organism evidence="2 3">
    <name type="scientific">Melittangium boletus DSM 14713</name>
    <dbReference type="NCBI Taxonomy" id="1294270"/>
    <lineage>
        <taxon>Bacteria</taxon>
        <taxon>Pseudomonadati</taxon>
        <taxon>Myxococcota</taxon>
        <taxon>Myxococcia</taxon>
        <taxon>Myxococcales</taxon>
        <taxon>Cystobacterineae</taxon>
        <taxon>Archangiaceae</taxon>
        <taxon>Melittangium</taxon>
    </lineage>
</organism>
<dbReference type="PANTHER" id="PTHR43364:SF1">
    <property type="entry name" value="OXIDOREDUCTASE YDHF"/>
    <property type="match status" value="1"/>
</dbReference>
<dbReference type="CDD" id="cd19092">
    <property type="entry name" value="AKR_BsYcsN_EcYdhF-like"/>
    <property type="match status" value="1"/>
</dbReference>
<dbReference type="KEGG" id="mbd:MEBOL_001053"/>
<proteinExistence type="predicted"/>
<dbReference type="Gene3D" id="3.20.20.100">
    <property type="entry name" value="NADP-dependent oxidoreductase domain"/>
    <property type="match status" value="1"/>
</dbReference>
<name>A0A250I6W8_9BACT</name>
<evidence type="ECO:0000259" key="1">
    <source>
        <dbReference type="Pfam" id="PF00248"/>
    </source>
</evidence>
<dbReference type="InterPro" id="IPR050523">
    <property type="entry name" value="AKR_Detox_Biosynth"/>
</dbReference>
<evidence type="ECO:0000313" key="2">
    <source>
        <dbReference type="EMBL" id="ATB27609.1"/>
    </source>
</evidence>
<dbReference type="EMBL" id="CP022163">
    <property type="protein sequence ID" value="ATB27609.1"/>
    <property type="molecule type" value="Genomic_DNA"/>
</dbReference>
<gene>
    <name evidence="2" type="ORF">MEBOL_001053</name>
</gene>
<protein>
    <submittedName>
        <fullName evidence="2">Aldo/keto reductase</fullName>
    </submittedName>
</protein>
<reference evidence="2 3" key="1">
    <citation type="submission" date="2017-06" db="EMBL/GenBank/DDBJ databases">
        <authorList>
            <person name="Kim H.J."/>
            <person name="Triplett B.A."/>
        </authorList>
    </citation>
    <scope>NUCLEOTIDE SEQUENCE [LARGE SCALE GENOMIC DNA]</scope>
    <source>
        <strain evidence="2 3">DSM 14713</strain>
    </source>
</reference>
<evidence type="ECO:0000313" key="3">
    <source>
        <dbReference type="Proteomes" id="UP000217289"/>
    </source>
</evidence>
<dbReference type="Pfam" id="PF00248">
    <property type="entry name" value="Aldo_ket_red"/>
    <property type="match status" value="1"/>
</dbReference>
<dbReference type="GO" id="GO:0005829">
    <property type="term" value="C:cytosol"/>
    <property type="evidence" value="ECO:0007669"/>
    <property type="project" value="TreeGrafter"/>
</dbReference>
<dbReference type="InterPro" id="IPR023210">
    <property type="entry name" value="NADP_OxRdtase_dom"/>
</dbReference>
<dbReference type="Proteomes" id="UP000217289">
    <property type="component" value="Chromosome"/>
</dbReference>
<sequence>MHLGGEWNTSPPTGEHVKRAHEVVDAALSLGINLFDHADIYTMGKSEQVFGQVLKERPGLRERILLQSKCGIRFADESAPGRYDFSQAHIEGSVDGILSRLGVEFLDLLLLHRPDPLMEPEEVAASFRRLKASGKVRHFGVSNMSAGQLKLLRAFCDEPLVVNQLEMSLEKIDWLDTGVHVNQAAGARSGFPEGTLEHCRLEHIQIQAWGPLAQGLYSGRSLEGQPESVRNTAALVGRLAEAKQTTREAIVLAWLMKHPAAIQPVIGSTDPRRIAACADAERIQLTREEWFSLYVSSRGARLP</sequence>
<dbReference type="InterPro" id="IPR036812">
    <property type="entry name" value="NAD(P)_OxRdtase_dom_sf"/>
</dbReference>
<keyword evidence="3" id="KW-1185">Reference proteome</keyword>